<feature type="coiled-coil region" evidence="4">
    <location>
        <begin position="584"/>
        <end position="623"/>
    </location>
</feature>
<keyword evidence="2" id="KW-0547">Nucleotide-binding</keyword>
<evidence type="ECO:0008006" key="8">
    <source>
        <dbReference type="Google" id="ProtNLM"/>
    </source>
</evidence>
<dbReference type="CDD" id="cd01428">
    <property type="entry name" value="ADK"/>
    <property type="match status" value="1"/>
</dbReference>
<dbReference type="InParanoid" id="A0A1X7V6X0"/>
<dbReference type="KEGG" id="aqu:100642136"/>
<evidence type="ECO:0000256" key="3">
    <source>
        <dbReference type="ARBA" id="ARBA00022777"/>
    </source>
</evidence>
<dbReference type="GO" id="GO:0006139">
    <property type="term" value="P:nucleobase-containing compound metabolic process"/>
    <property type="evidence" value="ECO:0007669"/>
    <property type="project" value="InterPro"/>
</dbReference>
<dbReference type="InterPro" id="IPR027417">
    <property type="entry name" value="P-loop_NTPase"/>
</dbReference>
<gene>
    <name evidence="6" type="primary">100642136</name>
</gene>
<dbReference type="EnsemblMetazoa" id="XM_003385538.3">
    <property type="protein sequence ID" value="XP_003385586.1"/>
    <property type="gene ID" value="LOC100642136"/>
</dbReference>
<proteinExistence type="predicted"/>
<dbReference type="GO" id="GO:0019205">
    <property type="term" value="F:nucleobase-containing compound kinase activity"/>
    <property type="evidence" value="ECO:0007669"/>
    <property type="project" value="InterPro"/>
</dbReference>
<dbReference type="AlphaFoldDB" id="A0A1X7V6X0"/>
<protein>
    <recommendedName>
        <fullName evidence="8">Nucleoside-diphosphate kinase</fullName>
    </recommendedName>
</protein>
<dbReference type="STRING" id="400682.A0A1X7V6X0"/>
<dbReference type="Pfam" id="PF05186">
    <property type="entry name" value="Dpy-30"/>
    <property type="match status" value="1"/>
</dbReference>
<reference evidence="6" key="2">
    <citation type="submission" date="2017-05" db="UniProtKB">
        <authorList>
            <consortium name="EnsemblMetazoa"/>
        </authorList>
    </citation>
    <scope>IDENTIFICATION</scope>
</reference>
<dbReference type="eggNOG" id="KOG3078">
    <property type="taxonomic scope" value="Eukaryota"/>
</dbReference>
<dbReference type="Gene3D" id="3.40.50.720">
    <property type="entry name" value="NAD(P)-binding Rossmann-like Domain"/>
    <property type="match status" value="1"/>
</dbReference>
<dbReference type="Pfam" id="PF00406">
    <property type="entry name" value="ADK"/>
    <property type="match status" value="1"/>
</dbReference>
<keyword evidence="4" id="KW-0175">Coiled coil</keyword>
<evidence type="ECO:0000256" key="1">
    <source>
        <dbReference type="ARBA" id="ARBA00022679"/>
    </source>
</evidence>
<sequence>MARVFVNRLDDYISKSILKAVSDKAVGTARKDEEEEEEEGAEAGGADGAKYEVIGTLRDEKSHVPLAKEIVPSDSKTQLMEALLTCDAIVYNISDTATEVEEAMWAIQELHEKMSSFATVKVFVCVSTVLTWAKTKPLNPDEPDVPFTEEDYRRRRTHPNFKEHITAEKEVIKLGKTDKSKLQTYVVASGLQYGAGEDIFHYFFKSAWMGREKELPVFGDGQNVVPTIHVDDLASIIFNVIDSKPKTKYILAVDESNNTLEDLVRSVSKGLSTGRISHVSKEDGLIVDGLTQMQYDELMVSLLMEGTCIKEEMKMTWVAESGLIENMPSIIVQYKEERGLLPIKICILGPPAVGKTTVASQLCKHYKLHHVKMADVIKEALELIERRAARSDSNDVNEDDDEAAQEAKDYLEVLKDDLEENKGRYSTQHIIKFFKDKLQSMPCQNQGFVLDGFPKTEEEARELFGPEEKDDDDGEQDPYNKALMPELVVSLDADNAFLKERVINLPQSQVAGTHNNEEGLLRRLKSFREQNEEDVTVLNYFDELEIHPLHIRVSDDTSENMSKTVEDIKKVIKEPRNYGLTPEEKEILEKKEREEKILREAKEREEKDKQETIERELRAKREQEWSERLAQVQKEEQEMLETHSIPLRNYLMRHVMPTLTEGLIEVCKVRPDDPVDYLSEYLFKSNPQID</sequence>
<dbReference type="Pfam" id="PF13207">
    <property type="entry name" value="AAA_17"/>
    <property type="match status" value="1"/>
</dbReference>
<evidence type="ECO:0000313" key="6">
    <source>
        <dbReference type="EnsemblMetazoa" id="Aqu2.1.35252_001"/>
    </source>
</evidence>
<accession>A0A1X7V6X0</accession>
<dbReference type="PANTHER" id="PTHR23359">
    <property type="entry name" value="NUCLEOTIDE KINASE"/>
    <property type="match status" value="1"/>
</dbReference>
<dbReference type="InterPro" id="IPR047499">
    <property type="entry name" value="DD_AK7"/>
</dbReference>
<organism evidence="6">
    <name type="scientific">Amphimedon queenslandica</name>
    <name type="common">Sponge</name>
    <dbReference type="NCBI Taxonomy" id="400682"/>
    <lineage>
        <taxon>Eukaryota</taxon>
        <taxon>Metazoa</taxon>
        <taxon>Porifera</taxon>
        <taxon>Demospongiae</taxon>
        <taxon>Heteroscleromorpha</taxon>
        <taxon>Haplosclerida</taxon>
        <taxon>Niphatidae</taxon>
        <taxon>Amphimedon</taxon>
    </lineage>
</organism>
<dbReference type="InterPro" id="IPR007858">
    <property type="entry name" value="Dpy-30_motif"/>
</dbReference>
<dbReference type="InterPro" id="IPR000850">
    <property type="entry name" value="Adenylat/UMP-CMP_kin"/>
</dbReference>
<name>A0A1X7V6X0_AMPQE</name>
<dbReference type="SUPFAM" id="SSF51735">
    <property type="entry name" value="NAD(P)-binding Rossmann-fold domains"/>
    <property type="match status" value="1"/>
</dbReference>
<keyword evidence="1" id="KW-0808">Transferase</keyword>
<reference evidence="7" key="1">
    <citation type="journal article" date="2010" name="Nature">
        <title>The Amphimedon queenslandica genome and the evolution of animal complexity.</title>
        <authorList>
            <person name="Srivastava M."/>
            <person name="Simakov O."/>
            <person name="Chapman J."/>
            <person name="Fahey B."/>
            <person name="Gauthier M.E."/>
            <person name="Mitros T."/>
            <person name="Richards G.S."/>
            <person name="Conaco C."/>
            <person name="Dacre M."/>
            <person name="Hellsten U."/>
            <person name="Larroux C."/>
            <person name="Putnam N.H."/>
            <person name="Stanke M."/>
            <person name="Adamska M."/>
            <person name="Darling A."/>
            <person name="Degnan S.M."/>
            <person name="Oakley T.H."/>
            <person name="Plachetzki D.C."/>
            <person name="Zhai Y."/>
            <person name="Adamski M."/>
            <person name="Calcino A."/>
            <person name="Cummins S.F."/>
            <person name="Goodstein D.M."/>
            <person name="Harris C."/>
            <person name="Jackson D.J."/>
            <person name="Leys S.P."/>
            <person name="Shu S."/>
            <person name="Woodcroft B.J."/>
            <person name="Vervoort M."/>
            <person name="Kosik K.S."/>
            <person name="Manning G."/>
            <person name="Degnan B.M."/>
            <person name="Rokhsar D.S."/>
        </authorList>
    </citation>
    <scope>NUCLEOTIDE SEQUENCE [LARGE SCALE GENOMIC DNA]</scope>
</reference>
<dbReference type="OMA" id="HAYVITP"/>
<dbReference type="GO" id="GO:0005524">
    <property type="term" value="F:ATP binding"/>
    <property type="evidence" value="ECO:0007669"/>
    <property type="project" value="InterPro"/>
</dbReference>
<dbReference type="OrthoDB" id="10262413at2759"/>
<dbReference type="InterPro" id="IPR036291">
    <property type="entry name" value="NAD(P)-bd_dom_sf"/>
</dbReference>
<dbReference type="CDD" id="cd22967">
    <property type="entry name" value="DD_AK7"/>
    <property type="match status" value="1"/>
</dbReference>
<keyword evidence="3" id="KW-0418">Kinase</keyword>
<keyword evidence="7" id="KW-1185">Reference proteome</keyword>
<evidence type="ECO:0000313" key="7">
    <source>
        <dbReference type="Proteomes" id="UP000007879"/>
    </source>
</evidence>
<dbReference type="Gene3D" id="1.20.890.10">
    <property type="entry name" value="cAMP-dependent protein kinase regulatory subunit, dimerization-anchoring domain"/>
    <property type="match status" value="1"/>
</dbReference>
<evidence type="ECO:0000256" key="4">
    <source>
        <dbReference type="SAM" id="Coils"/>
    </source>
</evidence>
<dbReference type="Proteomes" id="UP000007879">
    <property type="component" value="Unassembled WGS sequence"/>
</dbReference>
<evidence type="ECO:0000256" key="2">
    <source>
        <dbReference type="ARBA" id="ARBA00022741"/>
    </source>
</evidence>
<dbReference type="EnsemblMetazoa" id="Aqu2.1.35252_001">
    <property type="protein sequence ID" value="Aqu2.1.35252_001"/>
    <property type="gene ID" value="Aqu2.1.35252"/>
</dbReference>
<evidence type="ECO:0000256" key="5">
    <source>
        <dbReference type="SAM" id="MobiDB-lite"/>
    </source>
</evidence>
<dbReference type="Gene3D" id="3.40.50.300">
    <property type="entry name" value="P-loop containing nucleotide triphosphate hydrolases"/>
    <property type="match status" value="1"/>
</dbReference>
<feature type="region of interest" description="Disordered" evidence="5">
    <location>
        <begin position="26"/>
        <end position="46"/>
    </location>
</feature>
<dbReference type="SUPFAM" id="SSF52540">
    <property type="entry name" value="P-loop containing nucleoside triphosphate hydrolases"/>
    <property type="match status" value="1"/>
</dbReference>